<reference evidence="1 2" key="1">
    <citation type="submission" date="2017-04" db="EMBL/GenBank/DDBJ databases">
        <authorList>
            <person name="Afonso C.L."/>
            <person name="Miller P.J."/>
            <person name="Scott M.A."/>
            <person name="Spackman E."/>
            <person name="Goraichik I."/>
            <person name="Dimitrov K.M."/>
            <person name="Suarez D.L."/>
            <person name="Swayne D.E."/>
        </authorList>
    </citation>
    <scope>NUCLEOTIDE SEQUENCE [LARGE SCALE GENOMIC DNA]</scope>
    <source>
        <strain evidence="1 2">DSM 43828</strain>
    </source>
</reference>
<dbReference type="EMBL" id="FWXV01000002">
    <property type="protein sequence ID" value="SMC92804.1"/>
    <property type="molecule type" value="Genomic_DNA"/>
</dbReference>
<evidence type="ECO:0000313" key="1">
    <source>
        <dbReference type="EMBL" id="SMC92804.1"/>
    </source>
</evidence>
<dbReference type="OrthoDB" id="3388435at2"/>
<accession>A0A1W2D6K5</accession>
<keyword evidence="2" id="KW-1185">Reference proteome</keyword>
<gene>
    <name evidence="1" type="ORF">SAMN05661093_02887</name>
</gene>
<sequence length="185" mass="20654">MWRHIGRVWTNGEQFLVMDRYFLYAWQGEKDQVDALADLHWSETATQVGTGMAAVVAVDGAVKPEGWLEVFKNRKTIAIVQAQGEPYSRALGKALEYPADGDHVGDVVPVPSGDMYFFSSMLGGDGDWPKAKPGKAPVSWEPAEDAPNGLRFDVPRGDYVLQVRWMTEPDGETCFARWLFTPVFI</sequence>
<dbReference type="Proteomes" id="UP000192674">
    <property type="component" value="Unassembled WGS sequence"/>
</dbReference>
<dbReference type="AlphaFoldDB" id="A0A1W2D6K5"/>
<organism evidence="1 2">
    <name type="scientific">Kibdelosporangium aridum</name>
    <dbReference type="NCBI Taxonomy" id="2030"/>
    <lineage>
        <taxon>Bacteria</taxon>
        <taxon>Bacillati</taxon>
        <taxon>Actinomycetota</taxon>
        <taxon>Actinomycetes</taxon>
        <taxon>Pseudonocardiales</taxon>
        <taxon>Pseudonocardiaceae</taxon>
        <taxon>Kibdelosporangium</taxon>
    </lineage>
</organism>
<evidence type="ECO:0000313" key="2">
    <source>
        <dbReference type="Proteomes" id="UP000192674"/>
    </source>
</evidence>
<dbReference type="RefSeq" id="WP_033382116.1">
    <property type="nucleotide sequence ID" value="NZ_FWXV01000002.1"/>
</dbReference>
<proteinExistence type="predicted"/>
<name>A0A1W2D6K5_KIBAR</name>
<protein>
    <submittedName>
        <fullName evidence="1">Uncharacterized protein</fullName>
    </submittedName>
</protein>